<accession>A0A1A8MRB1</accession>
<proteinExistence type="predicted"/>
<reference evidence="1" key="1">
    <citation type="submission" date="2016-05" db="EMBL/GenBank/DDBJ databases">
        <authorList>
            <person name="Lavstsen T."/>
            <person name="Jespersen J.S."/>
        </authorList>
    </citation>
    <scope>NUCLEOTIDE SEQUENCE</scope>
    <source>
        <tissue evidence="1">Brain</tissue>
    </source>
</reference>
<protein>
    <submittedName>
        <fullName evidence="1">Uncharacterized protein</fullName>
    </submittedName>
</protein>
<evidence type="ECO:0000313" key="1">
    <source>
        <dbReference type="EMBL" id="SBR58999.1"/>
    </source>
</evidence>
<organism evidence="1">
    <name type="scientific">Nothobranchius pienaari</name>
    <dbReference type="NCBI Taxonomy" id="704102"/>
    <lineage>
        <taxon>Eukaryota</taxon>
        <taxon>Metazoa</taxon>
        <taxon>Chordata</taxon>
        <taxon>Craniata</taxon>
        <taxon>Vertebrata</taxon>
        <taxon>Euteleostomi</taxon>
        <taxon>Actinopterygii</taxon>
        <taxon>Neopterygii</taxon>
        <taxon>Teleostei</taxon>
        <taxon>Neoteleostei</taxon>
        <taxon>Acanthomorphata</taxon>
        <taxon>Ovalentaria</taxon>
        <taxon>Atherinomorphae</taxon>
        <taxon>Cyprinodontiformes</taxon>
        <taxon>Nothobranchiidae</taxon>
        <taxon>Nothobranchius</taxon>
    </lineage>
</organism>
<sequence>PATYIPNYLYRAAAGRLWTRNELPFPAGNKKHRHHLLEPVASCCGPALTQERAPLARWEGFKHHHHLLQPVVRYPGMSSSVPLGGFKTPPSSAGDR</sequence>
<dbReference type="EMBL" id="HAEF01017840">
    <property type="protein sequence ID" value="SBR58999.1"/>
    <property type="molecule type" value="Transcribed_RNA"/>
</dbReference>
<dbReference type="AlphaFoldDB" id="A0A1A8MRB1"/>
<feature type="non-terminal residue" evidence="1">
    <location>
        <position position="1"/>
    </location>
</feature>
<feature type="non-terminal residue" evidence="1">
    <location>
        <position position="96"/>
    </location>
</feature>
<name>A0A1A8MRB1_9TELE</name>
<reference evidence="1" key="2">
    <citation type="submission" date="2016-06" db="EMBL/GenBank/DDBJ databases">
        <title>The genome of a short-lived fish provides insights into sex chromosome evolution and the genetic control of aging.</title>
        <authorList>
            <person name="Reichwald K."/>
            <person name="Felder M."/>
            <person name="Petzold A."/>
            <person name="Koch P."/>
            <person name="Groth M."/>
            <person name="Platzer M."/>
        </authorList>
    </citation>
    <scope>NUCLEOTIDE SEQUENCE</scope>
    <source>
        <tissue evidence="1">Brain</tissue>
    </source>
</reference>
<gene>
    <name evidence="1" type="primary">Nfu_g_1_017461</name>
</gene>